<dbReference type="Gene3D" id="1.20.1640.10">
    <property type="entry name" value="Multidrug efflux transporter AcrB transmembrane domain"/>
    <property type="match status" value="2"/>
</dbReference>
<feature type="domain" description="SSD" evidence="8">
    <location>
        <begin position="242"/>
        <end position="346"/>
    </location>
</feature>
<dbReference type="InterPro" id="IPR050545">
    <property type="entry name" value="Mycobact_MmpL"/>
</dbReference>
<feature type="transmembrane region" description="Helical" evidence="7">
    <location>
        <begin position="634"/>
        <end position="657"/>
    </location>
</feature>
<feature type="transmembrane region" description="Helical" evidence="7">
    <location>
        <begin position="216"/>
        <end position="237"/>
    </location>
</feature>
<keyword evidence="10" id="KW-1185">Reference proteome</keyword>
<feature type="transmembrane region" description="Helical" evidence="7">
    <location>
        <begin position="379"/>
        <end position="400"/>
    </location>
</feature>
<keyword evidence="3" id="KW-1003">Cell membrane</keyword>
<feature type="transmembrane region" description="Helical" evidence="7">
    <location>
        <begin position="535"/>
        <end position="554"/>
    </location>
</feature>
<name>A0A7G5FEW7_9CORY</name>
<dbReference type="InterPro" id="IPR000731">
    <property type="entry name" value="SSD"/>
</dbReference>
<gene>
    <name evidence="9" type="ORF">HW450_12695</name>
</gene>
<feature type="transmembrane region" description="Helical" evidence="7">
    <location>
        <begin position="249"/>
        <end position="271"/>
    </location>
</feature>
<evidence type="ECO:0000313" key="10">
    <source>
        <dbReference type="Proteomes" id="UP000515570"/>
    </source>
</evidence>
<feature type="transmembrane region" description="Helical" evidence="7">
    <location>
        <begin position="324"/>
        <end position="347"/>
    </location>
</feature>
<protein>
    <submittedName>
        <fullName evidence="9">MMPL family transporter</fullName>
    </submittedName>
</protein>
<dbReference type="PROSITE" id="PS50156">
    <property type="entry name" value="SSD"/>
    <property type="match status" value="2"/>
</dbReference>
<feature type="transmembrane region" description="Helical" evidence="7">
    <location>
        <begin position="192"/>
        <end position="209"/>
    </location>
</feature>
<evidence type="ECO:0000256" key="7">
    <source>
        <dbReference type="SAM" id="Phobius"/>
    </source>
</evidence>
<feature type="transmembrane region" description="Helical" evidence="7">
    <location>
        <begin position="561"/>
        <end position="583"/>
    </location>
</feature>
<dbReference type="Pfam" id="PF03176">
    <property type="entry name" value="MMPL"/>
    <property type="match status" value="2"/>
</dbReference>
<evidence type="ECO:0000259" key="8">
    <source>
        <dbReference type="PROSITE" id="PS50156"/>
    </source>
</evidence>
<comment type="similarity">
    <text evidence="2">Belongs to the resistance-nodulation-cell division (RND) (TC 2.A.6) family. MmpL subfamily.</text>
</comment>
<evidence type="ECO:0000256" key="3">
    <source>
        <dbReference type="ARBA" id="ARBA00022475"/>
    </source>
</evidence>
<evidence type="ECO:0000256" key="4">
    <source>
        <dbReference type="ARBA" id="ARBA00022692"/>
    </source>
</evidence>
<proteinExistence type="inferred from homology"/>
<dbReference type="SUPFAM" id="SSF82866">
    <property type="entry name" value="Multidrug efflux transporter AcrB transmembrane domain"/>
    <property type="match status" value="2"/>
</dbReference>
<evidence type="ECO:0000256" key="1">
    <source>
        <dbReference type="ARBA" id="ARBA00004651"/>
    </source>
</evidence>
<evidence type="ECO:0000256" key="2">
    <source>
        <dbReference type="ARBA" id="ARBA00010157"/>
    </source>
</evidence>
<dbReference type="InterPro" id="IPR004869">
    <property type="entry name" value="MMPL_dom"/>
</dbReference>
<keyword evidence="6 7" id="KW-0472">Membrane</keyword>
<evidence type="ECO:0000256" key="6">
    <source>
        <dbReference type="ARBA" id="ARBA00023136"/>
    </source>
</evidence>
<organism evidence="9 10">
    <name type="scientific">Corynebacterium hindlerae</name>
    <dbReference type="NCBI Taxonomy" id="699041"/>
    <lineage>
        <taxon>Bacteria</taxon>
        <taxon>Bacillati</taxon>
        <taxon>Actinomycetota</taxon>
        <taxon>Actinomycetes</taxon>
        <taxon>Mycobacteriales</taxon>
        <taxon>Corynebacteriaceae</taxon>
        <taxon>Corynebacterium</taxon>
    </lineage>
</organism>
<dbReference type="Proteomes" id="UP000515570">
    <property type="component" value="Chromosome"/>
</dbReference>
<feature type="transmembrane region" description="Helical" evidence="7">
    <location>
        <begin position="595"/>
        <end position="613"/>
    </location>
</feature>
<dbReference type="PANTHER" id="PTHR33406:SF6">
    <property type="entry name" value="MEMBRANE PROTEIN YDGH-RELATED"/>
    <property type="match status" value="1"/>
</dbReference>
<dbReference type="EMBL" id="CP059833">
    <property type="protein sequence ID" value="QMV85158.1"/>
    <property type="molecule type" value="Genomic_DNA"/>
</dbReference>
<dbReference type="AlphaFoldDB" id="A0A7G5FEW7"/>
<sequence>MFEALYGTRRRALLTVIGWIVLIGALTITAPTLDDVLTPGNNDAGPSAPSTKAEQVIEENFPDSDAVPAILTVRGGDENVAKALATIDSVRDEASRFGPSISAACQRPGPNCVPANPQEAVSADGDTHLVIVPVTGDPTTTEYRDDIKTLRAQLSEAFDGVDLTSDESPVHVTGPVGIVTDTVNVFAGGDKVLLLATVLLVLVILLAVYRAPLMALLPLFAVGMAMRLAQTTGALAADAGLIEISSQTASIMTVLLFGVGTDYALIITARWREQLRDTSEGGAAMVQAMRRVLPVLLSSVGTIVAAMLALLATQSPALRGFGPYLALGVIAAMIASLTLLPALMVLAGRAALWPTKPELGHDSKIWTKVADLTSHKPKAVLAGSVALMIVLSCGLMNYAVSYNLMSGFRVATDSAAGQKVIAQDFGKGEIAPSTLVITGQNAGDAAAAVAEKLPQQLDDAVRRASFSPRQDVSEDGSVARVDIVLKEDPYEVEAFDLLNRATDTAKEIAGPQYDVESSGETAIARDSADEVTADFLLLVPLIFVIIGLILAVLLRSWLAPLYLIATLALSFAATLGLVAFIALNVQGDTGYGSFVPVYVLVFLTALGVDYTIFVMARLREELHDKTMVEAMRRAIITTGGVVSSAGLILAATFAVLMTQPIRELYQFGMAMMLGILIDTFIIRPLMVPAIVSLLGDRALLPSKPGVAAR</sequence>
<dbReference type="PANTHER" id="PTHR33406">
    <property type="entry name" value="MEMBRANE PROTEIN MJ1562-RELATED"/>
    <property type="match status" value="1"/>
</dbReference>
<evidence type="ECO:0000313" key="9">
    <source>
        <dbReference type="EMBL" id="QMV85158.1"/>
    </source>
</evidence>
<keyword evidence="4 7" id="KW-0812">Transmembrane</keyword>
<comment type="subcellular location">
    <subcellularLocation>
        <location evidence="1">Cell membrane</location>
        <topology evidence="1">Multi-pass membrane protein</topology>
    </subcellularLocation>
</comment>
<feature type="transmembrane region" description="Helical" evidence="7">
    <location>
        <begin position="669"/>
        <end position="694"/>
    </location>
</feature>
<keyword evidence="5 7" id="KW-1133">Transmembrane helix</keyword>
<feature type="transmembrane region" description="Helical" evidence="7">
    <location>
        <begin position="292"/>
        <end position="312"/>
    </location>
</feature>
<feature type="domain" description="SSD" evidence="8">
    <location>
        <begin position="564"/>
        <end position="692"/>
    </location>
</feature>
<evidence type="ECO:0000256" key="5">
    <source>
        <dbReference type="ARBA" id="ARBA00022989"/>
    </source>
</evidence>
<feature type="transmembrane region" description="Helical" evidence="7">
    <location>
        <begin position="12"/>
        <end position="33"/>
    </location>
</feature>
<dbReference type="GO" id="GO:0005886">
    <property type="term" value="C:plasma membrane"/>
    <property type="evidence" value="ECO:0007669"/>
    <property type="project" value="UniProtKB-SubCell"/>
</dbReference>
<accession>A0A7G5FEW7</accession>
<dbReference type="RefSeq" id="WP_182385964.1">
    <property type="nucleotide sequence ID" value="NZ_CP059833.1"/>
</dbReference>
<reference evidence="9 10" key="1">
    <citation type="submission" date="2020-07" db="EMBL/GenBank/DDBJ databases">
        <title>non toxigenic Corynebacterium sp. nov from a clinical source.</title>
        <authorList>
            <person name="Bernier A.-M."/>
            <person name="Bernard K."/>
        </authorList>
    </citation>
    <scope>NUCLEOTIDE SEQUENCE [LARGE SCALE GENOMIC DNA]</scope>
    <source>
        <strain evidence="10">NML 93-0612</strain>
    </source>
</reference>